<accession>A0A5P1E4P4</accession>
<dbReference type="PANTHER" id="PTHR13382">
    <property type="entry name" value="MITOCHONDRIAL ATP SYNTHASE COUPLING FACTOR B"/>
    <property type="match status" value="1"/>
</dbReference>
<protein>
    <recommendedName>
        <fullName evidence="1">F-box domain-containing protein</fullName>
    </recommendedName>
</protein>
<proteinExistence type="predicted"/>
<dbReference type="Pfam" id="PF12937">
    <property type="entry name" value="F-box-like"/>
    <property type="match status" value="1"/>
</dbReference>
<keyword evidence="3" id="KW-1185">Reference proteome</keyword>
<dbReference type="PROSITE" id="PS50181">
    <property type="entry name" value="FBOX"/>
    <property type="match status" value="1"/>
</dbReference>
<dbReference type="Gramene" id="ONK57601">
    <property type="protein sequence ID" value="ONK57601"/>
    <property type="gene ID" value="A4U43_C09F2160"/>
</dbReference>
<dbReference type="Proteomes" id="UP000243459">
    <property type="component" value="Chromosome 9"/>
</dbReference>
<evidence type="ECO:0000259" key="1">
    <source>
        <dbReference type="PROSITE" id="PS50181"/>
    </source>
</evidence>
<dbReference type="Gene3D" id="1.20.1280.50">
    <property type="match status" value="1"/>
</dbReference>
<dbReference type="InterPro" id="IPR036047">
    <property type="entry name" value="F-box-like_dom_sf"/>
</dbReference>
<dbReference type="EMBL" id="CM007389">
    <property type="protein sequence ID" value="ONK57601.1"/>
    <property type="molecule type" value="Genomic_DNA"/>
</dbReference>
<organism evidence="2 3">
    <name type="scientific">Asparagus officinalis</name>
    <name type="common">Garden asparagus</name>
    <dbReference type="NCBI Taxonomy" id="4686"/>
    <lineage>
        <taxon>Eukaryota</taxon>
        <taxon>Viridiplantae</taxon>
        <taxon>Streptophyta</taxon>
        <taxon>Embryophyta</taxon>
        <taxon>Tracheophyta</taxon>
        <taxon>Spermatophyta</taxon>
        <taxon>Magnoliopsida</taxon>
        <taxon>Liliopsida</taxon>
        <taxon>Asparagales</taxon>
        <taxon>Asparagaceae</taxon>
        <taxon>Asparagoideae</taxon>
        <taxon>Asparagus</taxon>
    </lineage>
</organism>
<evidence type="ECO:0000313" key="2">
    <source>
        <dbReference type="EMBL" id="ONK57601.1"/>
    </source>
</evidence>
<gene>
    <name evidence="2" type="ORF">A4U43_C09F2160</name>
</gene>
<name>A0A5P1E4P4_ASPOF</name>
<dbReference type="PANTHER" id="PTHR13382:SF22">
    <property type="entry name" value="F-BOX PROTEIN SKIP14"/>
    <property type="match status" value="1"/>
</dbReference>
<dbReference type="SUPFAM" id="SSF81383">
    <property type="entry name" value="F-box domain"/>
    <property type="match status" value="1"/>
</dbReference>
<dbReference type="InterPro" id="IPR032675">
    <property type="entry name" value="LRR_dom_sf"/>
</dbReference>
<reference evidence="3" key="1">
    <citation type="journal article" date="2017" name="Nat. Commun.">
        <title>The asparagus genome sheds light on the origin and evolution of a young Y chromosome.</title>
        <authorList>
            <person name="Harkess A."/>
            <person name="Zhou J."/>
            <person name="Xu C."/>
            <person name="Bowers J.E."/>
            <person name="Van der Hulst R."/>
            <person name="Ayyampalayam S."/>
            <person name="Mercati F."/>
            <person name="Riccardi P."/>
            <person name="McKain M.R."/>
            <person name="Kakrana A."/>
            <person name="Tang H."/>
            <person name="Ray J."/>
            <person name="Groenendijk J."/>
            <person name="Arikit S."/>
            <person name="Mathioni S.M."/>
            <person name="Nakano M."/>
            <person name="Shan H."/>
            <person name="Telgmann-Rauber A."/>
            <person name="Kanno A."/>
            <person name="Yue Z."/>
            <person name="Chen H."/>
            <person name="Li W."/>
            <person name="Chen Y."/>
            <person name="Xu X."/>
            <person name="Zhang Y."/>
            <person name="Luo S."/>
            <person name="Chen H."/>
            <person name="Gao J."/>
            <person name="Mao Z."/>
            <person name="Pires J.C."/>
            <person name="Luo M."/>
            <person name="Kudrna D."/>
            <person name="Wing R.A."/>
            <person name="Meyers B.C."/>
            <person name="Yi K."/>
            <person name="Kong H."/>
            <person name="Lavrijsen P."/>
            <person name="Sunseri F."/>
            <person name="Falavigna A."/>
            <person name="Ye Y."/>
            <person name="Leebens-Mack J.H."/>
            <person name="Chen G."/>
        </authorList>
    </citation>
    <scope>NUCLEOTIDE SEQUENCE [LARGE SCALE GENOMIC DNA]</scope>
    <source>
        <strain evidence="3">cv. DH0086</strain>
    </source>
</reference>
<sequence length="399" mass="43610">MTLNVSSYPGFPASVCSDDDFDWTIWDIGTENCGKPCLLNRGKSDYYENVEGRDWVDPIDLLPADPFGMGLGSNLAAAIVGWFEDLGANSSDRKFYCWNGDSRNASGGWFDDGFFGVSGGQNGTFEFVVGAEETSTATVPAEESYPHEGLVLSLGYLGVQDLLSVEKVCRSLRSAVQSDPLLWRCIHIVSPLSARITDDTLLRLTRRAHGSLQCLSLVGCSRITDDGLKKVLESNPRLQKLSVSGCLRLSLDGVISNLKAFKSSGLTGIKHLKLGRLFTVSPEQYEELWISLGCGDETGKPKLSNPRFYHCSVSSIACDDDRALDIELCPGCQNYKLVFDCPSESCQAKGPESCRACFVCIGRCAQCGRCVNDCSFVENFFLEYICSGCWKQASPSSHE</sequence>
<dbReference type="Gene3D" id="3.80.10.10">
    <property type="entry name" value="Ribonuclease Inhibitor"/>
    <property type="match status" value="1"/>
</dbReference>
<dbReference type="OMA" id="FFLEYLC"/>
<dbReference type="GO" id="GO:0005737">
    <property type="term" value="C:cytoplasm"/>
    <property type="evidence" value="ECO:0007669"/>
    <property type="project" value="TreeGrafter"/>
</dbReference>
<evidence type="ECO:0000313" key="3">
    <source>
        <dbReference type="Proteomes" id="UP000243459"/>
    </source>
</evidence>
<dbReference type="SUPFAM" id="SSF52047">
    <property type="entry name" value="RNI-like"/>
    <property type="match status" value="1"/>
</dbReference>
<dbReference type="OrthoDB" id="10044893at2759"/>
<dbReference type="InterPro" id="IPR050648">
    <property type="entry name" value="F-box_LRR-repeat"/>
</dbReference>
<feature type="domain" description="F-box" evidence="1">
    <location>
        <begin position="139"/>
        <end position="186"/>
    </location>
</feature>
<dbReference type="AlphaFoldDB" id="A0A5P1E4P4"/>
<dbReference type="InterPro" id="IPR001810">
    <property type="entry name" value="F-box_dom"/>
</dbReference>